<reference evidence="2 3" key="1">
    <citation type="submission" date="2016-11" db="EMBL/GenBank/DDBJ databases">
        <authorList>
            <person name="Jaros S."/>
            <person name="Januszkiewicz K."/>
            <person name="Wedrychowicz H."/>
        </authorList>
    </citation>
    <scope>NUCLEOTIDE SEQUENCE [LARGE SCALE GENOMIC DNA]</scope>
    <source>
        <strain evidence="2 3">Y1</strain>
    </source>
</reference>
<gene>
    <name evidence="2" type="ORF">SAMN04487860_10638</name>
</gene>
<feature type="transmembrane region" description="Helical" evidence="1">
    <location>
        <begin position="71"/>
        <end position="89"/>
    </location>
</feature>
<feature type="transmembrane region" description="Helical" evidence="1">
    <location>
        <begin position="512"/>
        <end position="529"/>
    </location>
</feature>
<proteinExistence type="predicted"/>
<keyword evidence="1" id="KW-0472">Membrane</keyword>
<dbReference type="AlphaFoldDB" id="A0A1M7JJD4"/>
<feature type="transmembrane region" description="Helical" evidence="1">
    <location>
        <begin position="437"/>
        <end position="456"/>
    </location>
</feature>
<keyword evidence="1" id="KW-0812">Transmembrane</keyword>
<feature type="transmembrane region" description="Helical" evidence="1">
    <location>
        <begin position="410"/>
        <end position="430"/>
    </location>
</feature>
<sequence length="766" mass="84205">MLWSIIIPPIIFFISLSIMNICDKKFNDKKKKDASKTTMKNLGFALGCLICGMTLLSAVTSAGMIDGNSGISLLGAALTSAAVFGAVLAKRYEAPRIKSFLKKSAICAVAILAAEVLIFNGKSFTSEKIDETLSTSSIDLGATATAITDKEISVPSDTDIKMHSIPEGAKVLLVNLDAEGGSSSPFDVKLLMTDENFSTMDIVVQHKRTCGRKSNLSLCFEPYGKLDTLTLSFTGMTKPVTIHSIRALSAIPYSFSDLRFFLLYVIFIGCLAIKSFRFYAVDYDRKKRSHLIAVTAVIVLCTVSGLCLRVPDQKARPYTGSEQYLDDPAAMTLDAFEKDQVYLDVNVDPALEEMANPYDSGVRGGVGYWDYAYYNGKFYSYFGVAPVLTFYYPYYKLTGKLPTPAMSNNFYTVIGIIFMCLTILAAVKLLDLKPKLLLLLLMLPTATATMGFWTLGNEVDRYTLPTVSGLCFLMISLYTGMTACNITKKKIKPVLLLASGTALALSVASRPTVALCGAVLVPFFIGILLDKKEKLAYRLGLAASFVAPLIAGAALIMKYNAARFGSPLEFGAVYQLTVSDIHANTIRLSNLPSAIYHYFLQAPKSKTSFPFFETGFNGLENYGSYVYTVVGFGALTLPVILFGTLLQPQAYGPKSKEIKDRYRRWFLTICFGMSVLLAWADFCLGGFITHYVFDLMPLMTFAAMIGIFRGCTDISAHKSRYVLSGVSMAVTMVFIFGQLFNWGEGTIMKRFPRLIDILEDAVIFWK</sequence>
<protein>
    <submittedName>
        <fullName evidence="2">Uncharacterized protein</fullName>
    </submittedName>
</protein>
<feature type="transmembrane region" description="Helical" evidence="1">
    <location>
        <begin position="625"/>
        <end position="645"/>
    </location>
</feature>
<organism evidence="2 3">
    <name type="scientific">Ruminococcus flavefaciens</name>
    <dbReference type="NCBI Taxonomy" id="1265"/>
    <lineage>
        <taxon>Bacteria</taxon>
        <taxon>Bacillati</taxon>
        <taxon>Bacillota</taxon>
        <taxon>Clostridia</taxon>
        <taxon>Eubacteriales</taxon>
        <taxon>Oscillospiraceae</taxon>
        <taxon>Ruminococcus</taxon>
    </lineage>
</organism>
<feature type="transmembrane region" description="Helical" evidence="1">
    <location>
        <begin position="6"/>
        <end position="22"/>
    </location>
</feature>
<feature type="transmembrane region" description="Helical" evidence="1">
    <location>
        <begin position="536"/>
        <end position="557"/>
    </location>
</feature>
<accession>A0A1M7JJD4</accession>
<feature type="transmembrane region" description="Helical" evidence="1">
    <location>
        <begin position="291"/>
        <end position="308"/>
    </location>
</feature>
<evidence type="ECO:0000256" key="1">
    <source>
        <dbReference type="SAM" id="Phobius"/>
    </source>
</evidence>
<feature type="transmembrane region" description="Helical" evidence="1">
    <location>
        <begin position="261"/>
        <end position="279"/>
    </location>
</feature>
<dbReference type="Proteomes" id="UP000184394">
    <property type="component" value="Unassembled WGS sequence"/>
</dbReference>
<dbReference type="OrthoDB" id="2062742at2"/>
<name>A0A1M7JJD4_RUMFL</name>
<dbReference type="EMBL" id="FRCT01000006">
    <property type="protein sequence ID" value="SHM53045.1"/>
    <property type="molecule type" value="Genomic_DNA"/>
</dbReference>
<evidence type="ECO:0000313" key="2">
    <source>
        <dbReference type="EMBL" id="SHM53045.1"/>
    </source>
</evidence>
<feature type="transmembrane region" description="Helical" evidence="1">
    <location>
        <begin position="378"/>
        <end position="395"/>
    </location>
</feature>
<feature type="transmembrane region" description="Helical" evidence="1">
    <location>
        <begin position="688"/>
        <end position="708"/>
    </location>
</feature>
<feature type="transmembrane region" description="Helical" evidence="1">
    <location>
        <begin position="42"/>
        <end position="65"/>
    </location>
</feature>
<dbReference type="RefSeq" id="WP_072950431.1">
    <property type="nucleotide sequence ID" value="NZ_FRCT01000006.1"/>
</dbReference>
<keyword evidence="1" id="KW-1133">Transmembrane helix</keyword>
<feature type="transmembrane region" description="Helical" evidence="1">
    <location>
        <begin position="720"/>
        <end position="740"/>
    </location>
</feature>
<evidence type="ECO:0000313" key="3">
    <source>
        <dbReference type="Proteomes" id="UP000184394"/>
    </source>
</evidence>
<feature type="transmembrane region" description="Helical" evidence="1">
    <location>
        <begin position="665"/>
        <end position="682"/>
    </location>
</feature>